<keyword evidence="3" id="KW-0813">Transport</keyword>
<dbReference type="KEGG" id="hae:halTADL_0608"/>
<comment type="subcellular location">
    <subcellularLocation>
        <location evidence="2">Cell membrane</location>
        <topology evidence="2">Multi-pass membrane protein</topology>
    </subcellularLocation>
</comment>
<dbReference type="RefSeq" id="WP_089672542.1">
    <property type="nucleotide sequence ID" value="NZ_CP024845.1"/>
</dbReference>
<dbReference type="Gene3D" id="1.20.1530.20">
    <property type="match status" value="1"/>
</dbReference>
<dbReference type="InterPro" id="IPR036721">
    <property type="entry name" value="RCK_C_sf"/>
</dbReference>
<keyword evidence="5" id="KW-1003">Cell membrane</keyword>
<feature type="transmembrane region" description="Helical" evidence="13">
    <location>
        <begin position="275"/>
        <end position="292"/>
    </location>
</feature>
<feature type="domain" description="RCK N-terminal" evidence="14">
    <location>
        <begin position="400"/>
        <end position="519"/>
    </location>
</feature>
<feature type="transmembrane region" description="Helical" evidence="13">
    <location>
        <begin position="6"/>
        <end position="25"/>
    </location>
</feature>
<keyword evidence="6" id="KW-0633">Potassium transport</keyword>
<feature type="transmembrane region" description="Helical" evidence="13">
    <location>
        <begin position="91"/>
        <end position="114"/>
    </location>
</feature>
<keyword evidence="10" id="KW-0520">NAD</keyword>
<evidence type="ECO:0000256" key="8">
    <source>
        <dbReference type="ARBA" id="ARBA00022958"/>
    </source>
</evidence>
<dbReference type="EMBL" id="FNYR01000011">
    <property type="protein sequence ID" value="SEI90217.1"/>
    <property type="molecule type" value="Genomic_DNA"/>
</dbReference>
<evidence type="ECO:0000256" key="5">
    <source>
        <dbReference type="ARBA" id="ARBA00022475"/>
    </source>
</evidence>
<dbReference type="Gene3D" id="3.40.50.720">
    <property type="entry name" value="NAD(P)-binding Rossmann-like Domain"/>
    <property type="match status" value="1"/>
</dbReference>
<evidence type="ECO:0000313" key="16">
    <source>
        <dbReference type="EMBL" id="SEI90217.1"/>
    </source>
</evidence>
<feature type="transmembrane region" description="Helical" evidence="13">
    <location>
        <begin position="245"/>
        <end position="263"/>
    </location>
</feature>
<evidence type="ECO:0000259" key="15">
    <source>
        <dbReference type="PROSITE" id="PS51202"/>
    </source>
</evidence>
<feature type="transmembrane region" description="Helical" evidence="13">
    <location>
        <begin position="32"/>
        <end position="53"/>
    </location>
</feature>
<protein>
    <submittedName>
        <fullName evidence="16">Sodium/proton antiporter, CPA1 family</fullName>
    </submittedName>
</protein>
<dbReference type="Gene3D" id="3.30.70.1450">
    <property type="entry name" value="Regulator of K+ conductance, C-terminal domain"/>
    <property type="match status" value="1"/>
</dbReference>
<dbReference type="InterPro" id="IPR003148">
    <property type="entry name" value="RCK_N"/>
</dbReference>
<evidence type="ECO:0000256" key="1">
    <source>
        <dbReference type="ARBA" id="ARBA00003660"/>
    </source>
</evidence>
<evidence type="ECO:0000256" key="2">
    <source>
        <dbReference type="ARBA" id="ARBA00004651"/>
    </source>
</evidence>
<evidence type="ECO:0000256" key="3">
    <source>
        <dbReference type="ARBA" id="ARBA00022448"/>
    </source>
</evidence>
<dbReference type="PRINTS" id="PR00335">
    <property type="entry name" value="KUPTAKETRKA"/>
</dbReference>
<dbReference type="SUPFAM" id="SSF116726">
    <property type="entry name" value="TrkA C-terminal domain-like"/>
    <property type="match status" value="1"/>
</dbReference>
<evidence type="ECO:0000256" key="6">
    <source>
        <dbReference type="ARBA" id="ARBA00022538"/>
    </source>
</evidence>
<dbReference type="InterPro" id="IPR036291">
    <property type="entry name" value="NAD(P)-bd_dom_sf"/>
</dbReference>
<dbReference type="PANTHER" id="PTHR32507">
    <property type="entry name" value="NA(+)/H(+) ANTIPORTER 1"/>
    <property type="match status" value="1"/>
</dbReference>
<keyword evidence="12 13" id="KW-0472">Membrane</keyword>
<dbReference type="OrthoDB" id="11709at2157"/>
<dbReference type="AlphaFoldDB" id="A0A1H6UKG3"/>
<sequence>MSVSSSVLTVTAIILALGIGAQVVAKRLKIPSALFLILIGVGLGPSGLGLVTSETFGEGLSTIVGLSVAIIVFDGAFQLRRKKLQLAPKAITGLTTVGALVMFLGTALAVRVFLGTDWGLSLLIGSLLIATGPTVITPILDVITVREHVETTFEAEGIFNDVTAAILAIVVFETLVVESMPLALPGGFLARLAVGVGVGAAVAISIRALLVWMTIPADDAPRVARLVVLSAVILAYGVSEALFPETGVAAVAAAGLIMGNMDLPHRESIHDFNRDLTLIVLAIVFIALAALIEFDALLGLGIGGIGVVVVVTLVIRPLVVLLSARDPQFSRNEMVFVSLVGPRGIIPASIATLFAIELQGAGQFDEAQILAGTVFLVILVTVILQAGLARQIATALNVIPMRTILIGGGRVGRMLAERLENRGENVVILDTDQETVDQLQKAGHTARQGDGTETDVLEAVGTGNAKRVVAVTGDDDTNLLVAQIARTKFGIENVLARVNEPENVQTFESLDVTAISASEATAWSIDNEIERPELAHWMTKLGEGHDVQEIELTADDLVGQTIREVNSAIPDGCIIAVIGRGEETHVPSADEELDYGDHVTFLGRHEAVEGAVRRFHPHN</sequence>
<dbReference type="InterPro" id="IPR038770">
    <property type="entry name" value="Na+/solute_symporter_sf"/>
</dbReference>
<dbReference type="PANTHER" id="PTHR32507:SF0">
    <property type="entry name" value="NA(+)_H(+) ANTIPORTER 2-RELATED"/>
    <property type="match status" value="1"/>
</dbReference>
<feature type="transmembrane region" description="Helical" evidence="13">
    <location>
        <begin position="222"/>
        <end position="239"/>
    </location>
</feature>
<keyword evidence="7 13" id="KW-0812">Transmembrane</keyword>
<comment type="function">
    <text evidence="1">Part of a potassium transport system.</text>
</comment>
<feature type="transmembrane region" description="Helical" evidence="13">
    <location>
        <begin position="157"/>
        <end position="176"/>
    </location>
</feature>
<evidence type="ECO:0000256" key="10">
    <source>
        <dbReference type="ARBA" id="ARBA00023027"/>
    </source>
</evidence>
<organism evidence="16 17">
    <name type="scientific">Halohasta litchfieldiae</name>
    <dbReference type="NCBI Taxonomy" id="1073996"/>
    <lineage>
        <taxon>Archaea</taxon>
        <taxon>Methanobacteriati</taxon>
        <taxon>Methanobacteriota</taxon>
        <taxon>Stenosarchaea group</taxon>
        <taxon>Halobacteria</taxon>
        <taxon>Halobacteriales</taxon>
        <taxon>Haloferacaceae</taxon>
        <taxon>Halohasta</taxon>
    </lineage>
</organism>
<name>A0A1H6UKG3_9EURY</name>
<evidence type="ECO:0000256" key="13">
    <source>
        <dbReference type="SAM" id="Phobius"/>
    </source>
</evidence>
<dbReference type="InterPro" id="IPR006037">
    <property type="entry name" value="RCK_C"/>
</dbReference>
<feature type="transmembrane region" description="Helical" evidence="13">
    <location>
        <begin position="334"/>
        <end position="356"/>
    </location>
</feature>
<dbReference type="Pfam" id="PF00999">
    <property type="entry name" value="Na_H_Exchanger"/>
    <property type="match status" value="1"/>
</dbReference>
<evidence type="ECO:0000256" key="7">
    <source>
        <dbReference type="ARBA" id="ARBA00022692"/>
    </source>
</evidence>
<feature type="domain" description="RCK C-terminal" evidence="15">
    <location>
        <begin position="535"/>
        <end position="618"/>
    </location>
</feature>
<keyword evidence="11" id="KW-0406">Ion transport</keyword>
<dbReference type="InterPro" id="IPR006153">
    <property type="entry name" value="Cation/H_exchanger_TM"/>
</dbReference>
<evidence type="ECO:0000313" key="17">
    <source>
        <dbReference type="Proteomes" id="UP000198888"/>
    </source>
</evidence>
<feature type="transmembrane region" description="Helical" evidence="13">
    <location>
        <begin position="298"/>
        <end position="322"/>
    </location>
</feature>
<gene>
    <name evidence="16" type="ORF">SAMN05444271_11138</name>
</gene>
<accession>A0A1H6UKG3</accession>
<keyword evidence="4" id="KW-0050">Antiport</keyword>
<keyword evidence="8" id="KW-0630">Potassium</keyword>
<dbReference type="GO" id="GO:0015297">
    <property type="term" value="F:antiporter activity"/>
    <property type="evidence" value="ECO:0007669"/>
    <property type="project" value="UniProtKB-KW"/>
</dbReference>
<evidence type="ECO:0000259" key="14">
    <source>
        <dbReference type="PROSITE" id="PS51201"/>
    </source>
</evidence>
<proteinExistence type="predicted"/>
<evidence type="ECO:0000256" key="11">
    <source>
        <dbReference type="ARBA" id="ARBA00023065"/>
    </source>
</evidence>
<keyword evidence="9 13" id="KW-1133">Transmembrane helix</keyword>
<dbReference type="GO" id="GO:0015079">
    <property type="term" value="F:potassium ion transmembrane transporter activity"/>
    <property type="evidence" value="ECO:0007669"/>
    <property type="project" value="InterPro"/>
</dbReference>
<dbReference type="STRING" id="1073996.SAMN05444271_11138"/>
<accession>A0A2H4PZ86</accession>
<evidence type="ECO:0000256" key="9">
    <source>
        <dbReference type="ARBA" id="ARBA00022989"/>
    </source>
</evidence>
<evidence type="ECO:0000256" key="4">
    <source>
        <dbReference type="ARBA" id="ARBA00022449"/>
    </source>
</evidence>
<evidence type="ECO:0000256" key="12">
    <source>
        <dbReference type="ARBA" id="ARBA00023136"/>
    </source>
</evidence>
<dbReference type="Pfam" id="PF02080">
    <property type="entry name" value="TrkA_C"/>
    <property type="match status" value="1"/>
</dbReference>
<feature type="transmembrane region" description="Helical" evidence="13">
    <location>
        <begin position="188"/>
        <end position="210"/>
    </location>
</feature>
<reference evidence="16 17" key="1">
    <citation type="submission" date="2016-10" db="EMBL/GenBank/DDBJ databases">
        <authorList>
            <person name="de Groot N.N."/>
        </authorList>
    </citation>
    <scope>NUCLEOTIDE SEQUENCE [LARGE SCALE GENOMIC DNA]</scope>
    <source>
        <strain evidence="16 17">DSM 22187</strain>
    </source>
</reference>
<dbReference type="GO" id="GO:0005886">
    <property type="term" value="C:plasma membrane"/>
    <property type="evidence" value="ECO:0007669"/>
    <property type="project" value="UniProtKB-SubCell"/>
</dbReference>
<dbReference type="InterPro" id="IPR006036">
    <property type="entry name" value="K_uptake_TrkA"/>
</dbReference>
<dbReference type="Proteomes" id="UP000198888">
    <property type="component" value="Unassembled WGS sequence"/>
</dbReference>
<dbReference type="PROSITE" id="PS51202">
    <property type="entry name" value="RCK_C"/>
    <property type="match status" value="1"/>
</dbReference>
<dbReference type="GO" id="GO:1902600">
    <property type="term" value="P:proton transmembrane transport"/>
    <property type="evidence" value="ECO:0007669"/>
    <property type="project" value="InterPro"/>
</dbReference>
<dbReference type="GeneID" id="35001425"/>
<keyword evidence="17" id="KW-1185">Reference proteome</keyword>
<dbReference type="Pfam" id="PF02254">
    <property type="entry name" value="TrkA_N"/>
    <property type="match status" value="1"/>
</dbReference>
<dbReference type="PROSITE" id="PS51201">
    <property type="entry name" value="RCK_N"/>
    <property type="match status" value="1"/>
</dbReference>
<feature type="transmembrane region" description="Helical" evidence="13">
    <location>
        <begin position="120"/>
        <end position="145"/>
    </location>
</feature>
<feature type="transmembrane region" description="Helical" evidence="13">
    <location>
        <begin position="368"/>
        <end position="389"/>
    </location>
</feature>
<dbReference type="SUPFAM" id="SSF51735">
    <property type="entry name" value="NAD(P)-binding Rossmann-fold domains"/>
    <property type="match status" value="1"/>
</dbReference>
<feature type="transmembrane region" description="Helical" evidence="13">
    <location>
        <begin position="59"/>
        <end position="79"/>
    </location>
</feature>